<dbReference type="SMR" id="A0A482WXL2"/>
<keyword evidence="6" id="KW-1185">Reference proteome</keyword>
<sequence>MEEVGVLAGQLAAAVELTMDPAAPHSQRHEAYSACEQFKEKSPLCVQCGLYLVQRQHYSHFVRHFGLQLMEHCIKYRWYNMVQAEKVFIKENAMKLVEEGTVGSNVNDTHLKDALSRVIVEMIKREWPQQWPTLLAELNEAAKKGCVQTELVLLVFLRLVEDVAVFQTLESNTRRKDLYQALTTKMGEIFGFFLDLIEKHCEQYRKANETGSVTDASSHARVVQVVLLTLSGFVEWVSMTHIMANDGRLLQVLCLLLNNELFQSYAAECLLQIVSRKGKVDERKPLLVLFSADAMQCMFQSADGASAKPLEEAHYHFLKKLTQVLTGLGMQLCTLWGKEGTLGCPPNFSIYLEAILTFSRHPSLSVAHYANTLWLAFFKHDHISKDPIFVSFIPKWVQASGPKLMKVVYNKAARASGRSDDVAAYVALDCDSEEEFNVFFHRVRVDLLDTFKQATLVAPLVTYRYVQDWLVMMLQKTMGTASDPSQFVTVQSPSFMEWDALTQALDSVLSKIVMCVERPPVGNGLQLLELCLAFEPADPLILSSLLSCISALFVFLSMAPPETSSGYLLRVLDKIFASLVFTQPGQDKWTQSRSVKNVRRHAASLMVKIGQKYPLLLLPIFDRVCSIVLSLEPKLSKMEYICLQESLLLISNHFCEYDRESNFVGEVLRPVSGQWISMAKEAFCSPQQFMSFVGLDKPPVEPSTEDIYGQNRAQIICCVNVLQAVVKRCVWPDDPDRAQRGGFVVARTESWNPIYRNPATPHFLPLFPGLLTLIQCFNSLWTPPALALLSEGYKNAYDMLEVDRNNLLGITQSSSSADWLDWTQPPKTPIHRIQNFMTSVHDTSYHVLGAAFQSIGRDLYQLPNLASTLLATVFSNLDFISDFRLRPIIRVFLKPFIMFCPVDFYDSVLLPVLAQFTPFILNRLNRKWQHMTDLLEAGGIDDENADAQECLEDMLNRQITREFLDVIKVTLVGGGSVDAAAGAGSGAGAGSPAMDEAAELSTRLHAHTQEVIGELGMRVLNCPQISEPVVSYLLSCVAWNDSTASLKAVTLVGPVVRYLVQERQTSAHFARQALTLTLYALQTHGQHDANLGSLLMLGTQLYEMLRPNYSDIIEVMKQIPDINLMDLQKFDDKMLEETRKGNKIDKAKREMFKKLTNPLIGCNMGQLFRRKAFIRDLPRIEAQSKKINTNLLEEADPGIKLFEHI</sequence>
<dbReference type="Pfam" id="PF08389">
    <property type="entry name" value="Xpo1"/>
    <property type="match status" value="1"/>
</dbReference>
<dbReference type="Gene3D" id="1.25.10.10">
    <property type="entry name" value="Leucine-rich Repeat Variant"/>
    <property type="match status" value="1"/>
</dbReference>
<dbReference type="AlphaFoldDB" id="A0A482WXL2"/>
<dbReference type="GO" id="GO:0031267">
    <property type="term" value="F:small GTPase binding"/>
    <property type="evidence" value="ECO:0007669"/>
    <property type="project" value="InterPro"/>
</dbReference>
<dbReference type="PANTHER" id="PTHR11223">
    <property type="entry name" value="EXPORTIN 1/5"/>
    <property type="match status" value="1"/>
</dbReference>
<evidence type="ECO:0008006" key="7">
    <source>
        <dbReference type="Google" id="ProtNLM"/>
    </source>
</evidence>
<dbReference type="GO" id="GO:0005049">
    <property type="term" value="F:nuclear export signal receptor activity"/>
    <property type="evidence" value="ECO:0007669"/>
    <property type="project" value="InterPro"/>
</dbReference>
<dbReference type="InterPro" id="IPR045065">
    <property type="entry name" value="XPO1/5"/>
</dbReference>
<feature type="domain" description="Exportin-5 C-terminal" evidence="4">
    <location>
        <begin position="312"/>
        <end position="1162"/>
    </location>
</feature>
<dbReference type="GO" id="GO:0006405">
    <property type="term" value="P:RNA export from nucleus"/>
    <property type="evidence" value="ECO:0007669"/>
    <property type="project" value="TreeGrafter"/>
</dbReference>
<name>A0A482WXL2_LAOST</name>
<evidence type="ECO:0000256" key="1">
    <source>
        <dbReference type="ARBA" id="ARBA00009466"/>
    </source>
</evidence>
<dbReference type="Pfam" id="PF03810">
    <property type="entry name" value="IBN_N"/>
    <property type="match status" value="1"/>
</dbReference>
<evidence type="ECO:0000259" key="2">
    <source>
        <dbReference type="Pfam" id="PF03810"/>
    </source>
</evidence>
<dbReference type="GO" id="GO:0006611">
    <property type="term" value="P:protein export from nucleus"/>
    <property type="evidence" value="ECO:0007669"/>
    <property type="project" value="InterPro"/>
</dbReference>
<dbReference type="OrthoDB" id="2215036at2759"/>
<dbReference type="InterPro" id="IPR016024">
    <property type="entry name" value="ARM-type_fold"/>
</dbReference>
<dbReference type="PANTHER" id="PTHR11223:SF3">
    <property type="entry name" value="EXPORTIN-5"/>
    <property type="match status" value="1"/>
</dbReference>
<dbReference type="Proteomes" id="UP000291343">
    <property type="component" value="Unassembled WGS sequence"/>
</dbReference>
<comment type="caution">
    <text evidence="5">The sequence shown here is derived from an EMBL/GenBank/DDBJ whole genome shotgun (WGS) entry which is preliminary data.</text>
</comment>
<feature type="domain" description="Importin N-terminal" evidence="2">
    <location>
        <begin position="31"/>
        <end position="96"/>
    </location>
</feature>
<dbReference type="SUPFAM" id="SSF48371">
    <property type="entry name" value="ARM repeat"/>
    <property type="match status" value="1"/>
</dbReference>
<dbReference type="GO" id="GO:0005634">
    <property type="term" value="C:nucleus"/>
    <property type="evidence" value="ECO:0007669"/>
    <property type="project" value="TreeGrafter"/>
</dbReference>
<dbReference type="STRING" id="195883.A0A482WXL2"/>
<reference evidence="5 6" key="1">
    <citation type="journal article" date="2017" name="Gigascience">
        <title>Genome sequence of the small brown planthopper, Laodelphax striatellus.</title>
        <authorList>
            <person name="Zhu J."/>
            <person name="Jiang F."/>
            <person name="Wang X."/>
            <person name="Yang P."/>
            <person name="Bao Y."/>
            <person name="Zhao W."/>
            <person name="Wang W."/>
            <person name="Lu H."/>
            <person name="Wang Q."/>
            <person name="Cui N."/>
            <person name="Li J."/>
            <person name="Chen X."/>
            <person name="Luo L."/>
            <person name="Yu J."/>
            <person name="Kang L."/>
            <person name="Cui F."/>
        </authorList>
    </citation>
    <scope>NUCLEOTIDE SEQUENCE [LARGE SCALE GENOMIC DNA]</scope>
    <source>
        <strain evidence="5">Lst14</strain>
    </source>
</reference>
<evidence type="ECO:0000313" key="5">
    <source>
        <dbReference type="EMBL" id="RZF38042.1"/>
    </source>
</evidence>
<dbReference type="FunCoup" id="A0A482WXL2">
    <property type="interactions" value="2114"/>
</dbReference>
<comment type="similarity">
    <text evidence="1">Belongs to the exportin family.</text>
</comment>
<dbReference type="InterPro" id="IPR013598">
    <property type="entry name" value="Exportin-1/Importin-b-like"/>
</dbReference>
<evidence type="ECO:0000259" key="4">
    <source>
        <dbReference type="Pfam" id="PF19273"/>
    </source>
</evidence>
<organism evidence="5 6">
    <name type="scientific">Laodelphax striatellus</name>
    <name type="common">Small brown planthopper</name>
    <name type="synonym">Delphax striatella</name>
    <dbReference type="NCBI Taxonomy" id="195883"/>
    <lineage>
        <taxon>Eukaryota</taxon>
        <taxon>Metazoa</taxon>
        <taxon>Ecdysozoa</taxon>
        <taxon>Arthropoda</taxon>
        <taxon>Hexapoda</taxon>
        <taxon>Insecta</taxon>
        <taxon>Pterygota</taxon>
        <taxon>Neoptera</taxon>
        <taxon>Paraneoptera</taxon>
        <taxon>Hemiptera</taxon>
        <taxon>Auchenorrhyncha</taxon>
        <taxon>Fulgoroidea</taxon>
        <taxon>Delphacidae</taxon>
        <taxon>Criomorphinae</taxon>
        <taxon>Laodelphax</taxon>
    </lineage>
</organism>
<dbReference type="GO" id="GO:0003723">
    <property type="term" value="F:RNA binding"/>
    <property type="evidence" value="ECO:0007669"/>
    <property type="project" value="TreeGrafter"/>
</dbReference>
<dbReference type="InterPro" id="IPR045478">
    <property type="entry name" value="Exportin-5_C"/>
</dbReference>
<dbReference type="EMBL" id="QKKF02022824">
    <property type="protein sequence ID" value="RZF38042.1"/>
    <property type="molecule type" value="Genomic_DNA"/>
</dbReference>
<protein>
    <recommendedName>
        <fullName evidence="7">Importin N-terminal domain-containing protein</fullName>
    </recommendedName>
</protein>
<gene>
    <name evidence="5" type="ORF">LSTR_LSTR006441</name>
</gene>
<dbReference type="Pfam" id="PF19273">
    <property type="entry name" value="Exportin-5"/>
    <property type="match status" value="1"/>
</dbReference>
<accession>A0A482WXL2</accession>
<evidence type="ECO:0000259" key="3">
    <source>
        <dbReference type="Pfam" id="PF08389"/>
    </source>
</evidence>
<proteinExistence type="inferred from homology"/>
<dbReference type="InterPro" id="IPR001494">
    <property type="entry name" value="Importin-beta_N"/>
</dbReference>
<dbReference type="InParanoid" id="A0A482WXL2"/>
<dbReference type="GO" id="GO:0005737">
    <property type="term" value="C:cytoplasm"/>
    <property type="evidence" value="ECO:0007669"/>
    <property type="project" value="TreeGrafter"/>
</dbReference>
<dbReference type="InterPro" id="IPR011989">
    <property type="entry name" value="ARM-like"/>
</dbReference>
<feature type="domain" description="Exportin-1/Importin-beta-like" evidence="3">
    <location>
        <begin position="109"/>
        <end position="270"/>
    </location>
</feature>
<dbReference type="GO" id="GO:0042565">
    <property type="term" value="C:RNA nuclear export complex"/>
    <property type="evidence" value="ECO:0007669"/>
    <property type="project" value="TreeGrafter"/>
</dbReference>
<evidence type="ECO:0000313" key="6">
    <source>
        <dbReference type="Proteomes" id="UP000291343"/>
    </source>
</evidence>